<feature type="compositionally biased region" description="Basic and acidic residues" evidence="1">
    <location>
        <begin position="56"/>
        <end position="65"/>
    </location>
</feature>
<accession>A0A377G7T5</accession>
<name>A0A377G7T5_9GAMM</name>
<dbReference type="RefSeq" id="WP_019349869.1">
    <property type="nucleotide sequence ID" value="NZ_UGGT01000001.1"/>
</dbReference>
<dbReference type="EMBL" id="UGGT01000001">
    <property type="protein sequence ID" value="STO20689.1"/>
    <property type="molecule type" value="Genomic_DNA"/>
</dbReference>
<feature type="compositionally biased region" description="Polar residues" evidence="1">
    <location>
        <begin position="1"/>
        <end position="18"/>
    </location>
</feature>
<keyword evidence="3" id="KW-1185">Reference proteome</keyword>
<evidence type="ECO:0000256" key="1">
    <source>
        <dbReference type="SAM" id="MobiDB-lite"/>
    </source>
</evidence>
<protein>
    <submittedName>
        <fullName evidence="2">Uncharacterized protein</fullName>
    </submittedName>
</protein>
<proteinExistence type="predicted"/>
<organism evidence="2 3">
    <name type="scientific">Fluoribacter dumoffii</name>
    <dbReference type="NCBI Taxonomy" id="463"/>
    <lineage>
        <taxon>Bacteria</taxon>
        <taxon>Pseudomonadati</taxon>
        <taxon>Pseudomonadota</taxon>
        <taxon>Gammaproteobacteria</taxon>
        <taxon>Legionellales</taxon>
        <taxon>Legionellaceae</taxon>
        <taxon>Fluoribacter</taxon>
    </lineage>
</organism>
<evidence type="ECO:0000313" key="3">
    <source>
        <dbReference type="Proteomes" id="UP000254554"/>
    </source>
</evidence>
<dbReference type="AlphaFoldDB" id="A0A377G7T5"/>
<gene>
    <name evidence="2" type="ORF">NCTC11370_00748</name>
</gene>
<sequence>MKNNKFDSNLEQNDSMQIDTKEEAINQELKETEHTKRKQATDEDSGRKSRKKGKKQTVEKNDHFTTDSMSVKKLRKQSFPILEAYYKTHLLNHEQVKQKLEELRDQTKNPLEFLLLFKFDFFKNINHKTDPVFQWFLDELERCIEDLPKYQPRRKGSTNEAMVLVKSVCANEALLAEVLRRDKIKAVICKYYIFVIIHHLFDVEKITANPLELLHTYFSDIIEHVKTNPIQVNENGDYKNLLDLFLHPQYAKYLLALWKEGFRPFSQQRFNELLFSFYIDQEIGEFSLDITQLYTIVTRDGAFQDFLVFSEEVDPFFLFLENPLIDVNLFKELLKKIPKGCDYELLLQDALSQNKYNTYIVSHREEQSEKYLNLINKIIFCLSELPAEMPWESSPTFQNKTQSDLQILMTAGLSASIASSINTQVIIPETTLANEVLFFGLKLLFKDAKRLDESLKKLIHILKEKNVNQSELLNLFLYFYLTNNHQLHKNNLFNELLQELTLDIPSHEMIQVISKYISLLNVLHAKVKEFQPQQGLAWRQAIPEFMLFLTRTISLNSAKQTAIHLKVPLALCNLLIVQVKLQCPSDDQKGIFMPDLEKVMIYFFRHIQEIRDEKLDAKILMTFALHMINSNKHTGVQLLEIISQMFPSWLKYTSITIAFNGRKLDFLSVLLNQLSSKDHWAIEKNSAIISYLLTKLKEKKIPIPMVFLENIAELQLNFQKKSLLTPKAQEAVEIIVNQCLHQVQGTEQETPFEEIRTKILLKADLDPTKDPQAIHTKENHLYADQVYQEWLQALGTEEDKGEKITKGLGRFFEFLVSEKEKHITESLASIQDPDELKKLVAYIYGIRRESDSEEIKEIHTRINTYNKTLIYLKSIQTRAVIPIHSEMKPDEIRAIEDAKKLLGIIAMVGYYSNPSLNQLFIRDGNEALHILKLELFDQIEHPSCDQGPYMRFLMALEPVTNIKFPTLQRRTIPFIVKNYINEYYQQLPPEAKQQFIQEIYGKIEDLEDNETVEIIPAYAFAPLVDVFLAQNQERLGYLTPKEVRDLFNLERPKEYHPEIVKDLNQCLLQKKRKASPNTTNPHSFFAATPAVSADDMSPPNQGLKSN</sequence>
<dbReference type="Proteomes" id="UP000254554">
    <property type="component" value="Unassembled WGS sequence"/>
</dbReference>
<feature type="region of interest" description="Disordered" evidence="1">
    <location>
        <begin position="1071"/>
        <end position="1106"/>
    </location>
</feature>
<dbReference type="STRING" id="1094715.GCA_000236165_01673"/>
<feature type="region of interest" description="Disordered" evidence="1">
    <location>
        <begin position="1"/>
        <end position="69"/>
    </location>
</feature>
<evidence type="ECO:0000313" key="2">
    <source>
        <dbReference type="EMBL" id="STO20689.1"/>
    </source>
</evidence>
<feature type="compositionally biased region" description="Basic and acidic residues" evidence="1">
    <location>
        <begin position="19"/>
        <end position="47"/>
    </location>
</feature>
<reference evidence="2 3" key="1">
    <citation type="submission" date="2018-06" db="EMBL/GenBank/DDBJ databases">
        <authorList>
            <consortium name="Pathogen Informatics"/>
            <person name="Doyle S."/>
        </authorList>
    </citation>
    <scope>NUCLEOTIDE SEQUENCE [LARGE SCALE GENOMIC DNA]</scope>
    <source>
        <strain evidence="2 3">NCTC11370</strain>
    </source>
</reference>
<dbReference type="GeneID" id="93292634"/>
<dbReference type="OrthoDB" id="5657218at2"/>